<gene>
    <name evidence="7" type="ORF">NCTC10184_00298</name>
</gene>
<keyword evidence="5 6" id="KW-0472">Membrane</keyword>
<dbReference type="RefSeq" id="WP_129622928.1">
    <property type="nucleotide sequence ID" value="NZ_LR215043.1"/>
</dbReference>
<feature type="transmembrane region" description="Helical" evidence="6">
    <location>
        <begin position="92"/>
        <end position="118"/>
    </location>
</feature>
<feature type="transmembrane region" description="Helical" evidence="6">
    <location>
        <begin position="303"/>
        <end position="327"/>
    </location>
</feature>
<keyword evidence="3 6" id="KW-0812">Transmembrane</keyword>
<feature type="transmembrane region" description="Helical" evidence="6">
    <location>
        <begin position="155"/>
        <end position="178"/>
    </location>
</feature>
<reference evidence="7 8" key="1">
    <citation type="submission" date="2019-01" db="EMBL/GenBank/DDBJ databases">
        <authorList>
            <consortium name="Pathogen Informatics"/>
        </authorList>
    </citation>
    <scope>NUCLEOTIDE SEQUENCE [LARGE SCALE GENOMIC DNA]</scope>
    <source>
        <strain evidence="7 8">NCTC10184</strain>
    </source>
</reference>
<evidence type="ECO:0000256" key="5">
    <source>
        <dbReference type="ARBA" id="ARBA00023136"/>
    </source>
</evidence>
<keyword evidence="8" id="KW-1185">Reference proteome</keyword>
<name>A0A449BA78_9BACT</name>
<dbReference type="KEGG" id="mcob:NCTC10184_00298"/>
<evidence type="ECO:0000256" key="4">
    <source>
        <dbReference type="ARBA" id="ARBA00022989"/>
    </source>
</evidence>
<evidence type="ECO:0000256" key="6">
    <source>
        <dbReference type="SAM" id="Phobius"/>
    </source>
</evidence>
<feature type="transmembrane region" description="Helical" evidence="6">
    <location>
        <begin position="236"/>
        <end position="258"/>
    </location>
</feature>
<accession>A0A449BA78</accession>
<dbReference type="Pfam" id="PF03631">
    <property type="entry name" value="Virul_fac_BrkB"/>
    <property type="match status" value="1"/>
</dbReference>
<sequence>MKNTKPHGNKEILTGINIRKVKSAYKQTLRTKWFSKNVLPITRKKQTWDEKIIKIILHILLRIAAPRISWKNKPKINELVNRSYNNYMRKDIVFIPISLSFYFLISFVPIITIILILLSALKYNVMFLDVILTKIIPGINSVIKFPESSDSGTQYVYLGVLAISSLWLSASGFNRFVYSQNYIYQHDYLGNWFINQLKGLVIVFCISLYLTGVIIIYLLFFESVTQSLTSSYDTNIFFYFTFSIYLFLALCLGIFLLFKLTPSFINPMHTVIPGVIVSAVPITIFITSFGYLTSIIDYNKYGIIGTFLYISLLVSTMSFFLIIGSIVNEAYYKTYYSSYTIAKKSWLFWKVKF</sequence>
<protein>
    <submittedName>
        <fullName evidence="7">Ribonuclease BN-like family</fullName>
    </submittedName>
</protein>
<dbReference type="EMBL" id="LR215043">
    <property type="protein sequence ID" value="VEU78078.1"/>
    <property type="molecule type" value="Genomic_DNA"/>
</dbReference>
<evidence type="ECO:0000256" key="1">
    <source>
        <dbReference type="ARBA" id="ARBA00004651"/>
    </source>
</evidence>
<evidence type="ECO:0000256" key="3">
    <source>
        <dbReference type="ARBA" id="ARBA00022692"/>
    </source>
</evidence>
<dbReference type="InterPro" id="IPR017039">
    <property type="entry name" value="Virul_fac_BrkB"/>
</dbReference>
<evidence type="ECO:0000313" key="7">
    <source>
        <dbReference type="EMBL" id="VEU78078.1"/>
    </source>
</evidence>
<organism evidence="7 8">
    <name type="scientific">Mycoplasmopsis columbinasalis</name>
    <dbReference type="NCBI Taxonomy" id="114880"/>
    <lineage>
        <taxon>Bacteria</taxon>
        <taxon>Bacillati</taxon>
        <taxon>Mycoplasmatota</taxon>
        <taxon>Mycoplasmoidales</taxon>
        <taxon>Metamycoplasmataceae</taxon>
        <taxon>Mycoplasmopsis</taxon>
    </lineage>
</organism>
<evidence type="ECO:0000256" key="2">
    <source>
        <dbReference type="ARBA" id="ARBA00022475"/>
    </source>
</evidence>
<keyword evidence="2" id="KW-1003">Cell membrane</keyword>
<feature type="transmembrane region" description="Helical" evidence="6">
    <location>
        <begin position="270"/>
        <end position="291"/>
    </location>
</feature>
<feature type="transmembrane region" description="Helical" evidence="6">
    <location>
        <begin position="199"/>
        <end position="221"/>
    </location>
</feature>
<dbReference type="OrthoDB" id="397438at2"/>
<dbReference type="GO" id="GO:0005886">
    <property type="term" value="C:plasma membrane"/>
    <property type="evidence" value="ECO:0007669"/>
    <property type="project" value="UniProtKB-SubCell"/>
</dbReference>
<proteinExistence type="predicted"/>
<keyword evidence="4 6" id="KW-1133">Transmembrane helix</keyword>
<dbReference type="AlphaFoldDB" id="A0A449BA78"/>
<evidence type="ECO:0000313" key="8">
    <source>
        <dbReference type="Proteomes" id="UP000290876"/>
    </source>
</evidence>
<dbReference type="Proteomes" id="UP000290876">
    <property type="component" value="Chromosome"/>
</dbReference>
<comment type="subcellular location">
    <subcellularLocation>
        <location evidence="1">Cell membrane</location>
        <topology evidence="1">Multi-pass membrane protein</topology>
    </subcellularLocation>
</comment>